<gene>
    <name evidence="1" type="ORF">DFR24_2043</name>
</gene>
<accession>A0A4S3KAZ7</accession>
<dbReference type="GO" id="GO:0016787">
    <property type="term" value="F:hydrolase activity"/>
    <property type="evidence" value="ECO:0007669"/>
    <property type="project" value="UniProtKB-KW"/>
</dbReference>
<dbReference type="InterPro" id="IPR026002">
    <property type="entry name" value="ATC_hydrolase-like"/>
</dbReference>
<keyword evidence="1" id="KW-0378">Hydrolase</keyword>
<proteinExistence type="predicted"/>
<reference evidence="1 2" key="1">
    <citation type="submission" date="2019-03" db="EMBL/GenBank/DDBJ databases">
        <title>Genomic Encyclopedia of Type Strains, Phase IV (KMG-IV): sequencing the most valuable type-strain genomes for metagenomic binning, comparative biology and taxonomic classification.</title>
        <authorList>
            <person name="Goeker M."/>
        </authorList>
    </citation>
    <scope>NUCLEOTIDE SEQUENCE [LARGE SCALE GENOMIC DNA]</scope>
    <source>
        <strain evidence="1 2">DSM 26377</strain>
    </source>
</reference>
<dbReference type="AlphaFoldDB" id="A0A4S3KAZ7"/>
<evidence type="ECO:0000313" key="1">
    <source>
        <dbReference type="EMBL" id="TDU32643.1"/>
    </source>
</evidence>
<dbReference type="OrthoDB" id="9805176at2"/>
<protein>
    <submittedName>
        <fullName evidence="1">L-2-amino-thiazoline-4-carboxylic acid hydrolase-like protein</fullName>
    </submittedName>
</protein>
<sequence>MAISPYELYKAQAEILVPVVRALLEEMGPERTHALVSKAIGPYFHDMGKTIYPQLGGADFGAKINELWKMYNVDGTFDYTIEQQNDKSLYARVDRCGFAEMYRGLNAPELGFLLCCGQDYPLTDGMHDGAVMQRPKTMMQGHDHCEFRWDVHEDPAQRSAERGKELARVSVEQLRLLAKEAAKKKAPTAQ</sequence>
<keyword evidence="2" id="KW-1185">Reference proteome</keyword>
<evidence type="ECO:0000313" key="2">
    <source>
        <dbReference type="Proteomes" id="UP000295341"/>
    </source>
</evidence>
<dbReference type="Pfam" id="PF14196">
    <property type="entry name" value="ATC_hydrolase"/>
    <property type="match status" value="1"/>
</dbReference>
<name>A0A4S3KAZ7_9GAMM</name>
<organism evidence="1 2">
    <name type="scientific">Panacagrimonas perspica</name>
    <dbReference type="NCBI Taxonomy" id="381431"/>
    <lineage>
        <taxon>Bacteria</taxon>
        <taxon>Pseudomonadati</taxon>
        <taxon>Pseudomonadota</taxon>
        <taxon>Gammaproteobacteria</taxon>
        <taxon>Nevskiales</taxon>
        <taxon>Nevskiaceae</taxon>
        <taxon>Panacagrimonas</taxon>
    </lineage>
</organism>
<dbReference type="Proteomes" id="UP000295341">
    <property type="component" value="Unassembled WGS sequence"/>
</dbReference>
<dbReference type="EMBL" id="SOBT01000008">
    <property type="protein sequence ID" value="TDU32643.1"/>
    <property type="molecule type" value="Genomic_DNA"/>
</dbReference>
<comment type="caution">
    <text evidence="1">The sequence shown here is derived from an EMBL/GenBank/DDBJ whole genome shotgun (WGS) entry which is preliminary data.</text>
</comment>
<dbReference type="RefSeq" id="WP_133881128.1">
    <property type="nucleotide sequence ID" value="NZ_MWIN01000001.1"/>
</dbReference>